<accession>A0ABQ9T5C0</accession>
<protein>
    <submittedName>
        <fullName evidence="2">Uncharacterized protein</fullName>
    </submittedName>
</protein>
<evidence type="ECO:0000256" key="1">
    <source>
        <dbReference type="SAM" id="Phobius"/>
    </source>
</evidence>
<keyword evidence="3" id="KW-1185">Reference proteome</keyword>
<feature type="transmembrane region" description="Helical" evidence="1">
    <location>
        <begin position="154"/>
        <end position="177"/>
    </location>
</feature>
<keyword evidence="1" id="KW-0472">Membrane</keyword>
<keyword evidence="1" id="KW-1133">Transmembrane helix</keyword>
<evidence type="ECO:0000313" key="3">
    <source>
        <dbReference type="Proteomes" id="UP001241169"/>
    </source>
</evidence>
<keyword evidence="1" id="KW-0812">Transmembrane</keyword>
<evidence type="ECO:0000313" key="2">
    <source>
        <dbReference type="EMBL" id="KAK1546899.1"/>
    </source>
</evidence>
<dbReference type="Proteomes" id="UP001241169">
    <property type="component" value="Unassembled WGS sequence"/>
</dbReference>
<dbReference type="RefSeq" id="XP_060356013.1">
    <property type="nucleotide sequence ID" value="XM_060485156.1"/>
</dbReference>
<feature type="non-terminal residue" evidence="2">
    <location>
        <position position="1"/>
    </location>
</feature>
<reference evidence="2 3" key="1">
    <citation type="submission" date="2016-10" db="EMBL/GenBank/DDBJ databases">
        <title>The genome sequence of Colletotrichum fioriniae PJ7.</title>
        <authorList>
            <person name="Baroncelli R."/>
        </authorList>
    </citation>
    <scope>NUCLEOTIDE SEQUENCE [LARGE SCALE GENOMIC DNA]</scope>
    <source>
        <strain evidence="2 3">IMI 384185</strain>
    </source>
</reference>
<dbReference type="GeneID" id="85369055"/>
<sequence length="226" mass="25653">LQWVAITLFAPEFILLLASRQFIEAFLLKRKLNLLLSENVRNNSSTPKFGACFQKPYDLKACFFAVMGGFEAPIADIEPGTGVVRDNDYDWPQNLTLSARGILELAKLGYFIEVDIASLEDRSKATLLQKFLVSTQVIWMAIQCIVKKRLRLPIALLGIHVMVHVIFALLLYGFWFYKPLGIEWTQSITVESEKVKNALSFMIQCQFCHLQNETAICILTDEMTGP</sequence>
<proteinExistence type="predicted"/>
<name>A0ABQ9T5C0_9PEZI</name>
<dbReference type="EMBL" id="MOPA01000001">
    <property type="protein sequence ID" value="KAK1546899.1"/>
    <property type="molecule type" value="Genomic_DNA"/>
</dbReference>
<dbReference type="PANTHER" id="PTHR35043:SF7">
    <property type="entry name" value="TRANSCRIPTION FACTOR DOMAIN-CONTAINING PROTEIN"/>
    <property type="match status" value="1"/>
</dbReference>
<organism evidence="2 3">
    <name type="scientific">Colletotrichum paranaense</name>
    <dbReference type="NCBI Taxonomy" id="1914294"/>
    <lineage>
        <taxon>Eukaryota</taxon>
        <taxon>Fungi</taxon>
        <taxon>Dikarya</taxon>
        <taxon>Ascomycota</taxon>
        <taxon>Pezizomycotina</taxon>
        <taxon>Sordariomycetes</taxon>
        <taxon>Hypocreomycetidae</taxon>
        <taxon>Glomerellales</taxon>
        <taxon>Glomerellaceae</taxon>
        <taxon>Colletotrichum</taxon>
        <taxon>Colletotrichum acutatum species complex</taxon>
    </lineage>
</organism>
<comment type="caution">
    <text evidence="2">The sequence shown here is derived from an EMBL/GenBank/DDBJ whole genome shotgun (WGS) entry which is preliminary data.</text>
</comment>
<gene>
    <name evidence="2" type="ORF">CPAR01_00866</name>
</gene>
<dbReference type="PANTHER" id="PTHR35043">
    <property type="entry name" value="TRANSCRIPTION FACTOR DOMAIN-CONTAINING PROTEIN"/>
    <property type="match status" value="1"/>
</dbReference>